<sequence length="145" mass="17358">MCQQWEMVLHCYECQKEYYRGPQQMPCPDVSEGRPCRQLVCGGQVLTNGETCNKCQEMRRVEEICQQNIYRMKPLYYNLDKKRAIWESYWNRRCMIRGQDREVIMKVEKDFEDGKEVEVSKDSSTRHQPSHFTTKAEATYTIPLR</sequence>
<dbReference type="Proteomes" id="UP001497700">
    <property type="component" value="Unassembled WGS sequence"/>
</dbReference>
<evidence type="ECO:0000313" key="2">
    <source>
        <dbReference type="Proteomes" id="UP001497700"/>
    </source>
</evidence>
<organism evidence="1 2">
    <name type="scientific">Hypoxylon rubiginosum</name>
    <dbReference type="NCBI Taxonomy" id="110542"/>
    <lineage>
        <taxon>Eukaryota</taxon>
        <taxon>Fungi</taxon>
        <taxon>Dikarya</taxon>
        <taxon>Ascomycota</taxon>
        <taxon>Pezizomycotina</taxon>
        <taxon>Sordariomycetes</taxon>
        <taxon>Xylariomycetidae</taxon>
        <taxon>Xylariales</taxon>
        <taxon>Hypoxylaceae</taxon>
        <taxon>Hypoxylon</taxon>
    </lineage>
</organism>
<keyword evidence="2" id="KW-1185">Reference proteome</keyword>
<protein>
    <submittedName>
        <fullName evidence="1">Uncharacterized protein</fullName>
    </submittedName>
</protein>
<gene>
    <name evidence="1" type="ORF">F4820DRAFT_445327</name>
</gene>
<name>A0ACB9Z9J6_9PEZI</name>
<dbReference type="EMBL" id="MU393440">
    <property type="protein sequence ID" value="KAI4868188.1"/>
    <property type="molecule type" value="Genomic_DNA"/>
</dbReference>
<comment type="caution">
    <text evidence="1">The sequence shown here is derived from an EMBL/GenBank/DDBJ whole genome shotgun (WGS) entry which is preliminary data.</text>
</comment>
<accession>A0ACB9Z9J6</accession>
<evidence type="ECO:0000313" key="1">
    <source>
        <dbReference type="EMBL" id="KAI4868188.1"/>
    </source>
</evidence>
<reference evidence="1 2" key="1">
    <citation type="journal article" date="2022" name="New Phytol.">
        <title>Ecological generalism drives hyperdiversity of secondary metabolite gene clusters in xylarialean endophytes.</title>
        <authorList>
            <person name="Franco M.E.E."/>
            <person name="Wisecaver J.H."/>
            <person name="Arnold A.E."/>
            <person name="Ju Y.M."/>
            <person name="Slot J.C."/>
            <person name="Ahrendt S."/>
            <person name="Moore L.P."/>
            <person name="Eastman K.E."/>
            <person name="Scott K."/>
            <person name="Konkel Z."/>
            <person name="Mondo S.J."/>
            <person name="Kuo A."/>
            <person name="Hayes R.D."/>
            <person name="Haridas S."/>
            <person name="Andreopoulos B."/>
            <person name="Riley R."/>
            <person name="LaButti K."/>
            <person name="Pangilinan J."/>
            <person name="Lipzen A."/>
            <person name="Amirebrahimi M."/>
            <person name="Yan J."/>
            <person name="Adam C."/>
            <person name="Keymanesh K."/>
            <person name="Ng V."/>
            <person name="Louie K."/>
            <person name="Northen T."/>
            <person name="Drula E."/>
            <person name="Henrissat B."/>
            <person name="Hsieh H.M."/>
            <person name="Youens-Clark K."/>
            <person name="Lutzoni F."/>
            <person name="Miadlikowska J."/>
            <person name="Eastwood D.C."/>
            <person name="Hamelin R.C."/>
            <person name="Grigoriev I.V."/>
            <person name="U'Ren J.M."/>
        </authorList>
    </citation>
    <scope>NUCLEOTIDE SEQUENCE [LARGE SCALE GENOMIC DNA]</scope>
    <source>
        <strain evidence="1 2">CBS 119005</strain>
    </source>
</reference>
<proteinExistence type="predicted"/>